<name>A0A8J5UZI6_ZIZPA</name>
<comment type="caution">
    <text evidence="2">The sequence shown here is derived from an EMBL/GenBank/DDBJ whole genome shotgun (WGS) entry which is preliminary data.</text>
</comment>
<feature type="compositionally biased region" description="Basic and acidic residues" evidence="1">
    <location>
        <begin position="168"/>
        <end position="178"/>
    </location>
</feature>
<dbReference type="OrthoDB" id="693960at2759"/>
<dbReference type="Proteomes" id="UP000729402">
    <property type="component" value="Unassembled WGS sequence"/>
</dbReference>
<accession>A0A8J5UZI6</accession>
<evidence type="ECO:0000256" key="1">
    <source>
        <dbReference type="SAM" id="MobiDB-lite"/>
    </source>
</evidence>
<proteinExistence type="predicted"/>
<organism evidence="2 3">
    <name type="scientific">Zizania palustris</name>
    <name type="common">Northern wild rice</name>
    <dbReference type="NCBI Taxonomy" id="103762"/>
    <lineage>
        <taxon>Eukaryota</taxon>
        <taxon>Viridiplantae</taxon>
        <taxon>Streptophyta</taxon>
        <taxon>Embryophyta</taxon>
        <taxon>Tracheophyta</taxon>
        <taxon>Spermatophyta</taxon>
        <taxon>Magnoliopsida</taxon>
        <taxon>Liliopsida</taxon>
        <taxon>Poales</taxon>
        <taxon>Poaceae</taxon>
        <taxon>BOP clade</taxon>
        <taxon>Oryzoideae</taxon>
        <taxon>Oryzeae</taxon>
        <taxon>Zizaniinae</taxon>
        <taxon>Zizania</taxon>
    </lineage>
</organism>
<sequence>MPSSGIMHVAVHPRTHNCTAHALELIKLAIAGPSLDARAEIAFKSQDEANYGHVAMSSYSSLLSLSPAEYHQVGGHARDVGDDDDVAVAAASLSSYLSCFDMDVVGEYYPPEADFHSAPPPAAAADYKNGDGESMERISLREAGAVRSSSSGLSSHGERRRRATTGDFRGRKAREARSRSRRGQRWTCSTTATGGGSTARRWSRTAQTQGTTTGARARGAA</sequence>
<reference evidence="2" key="1">
    <citation type="journal article" date="2021" name="bioRxiv">
        <title>Whole Genome Assembly and Annotation of Northern Wild Rice, Zizania palustris L., Supports a Whole Genome Duplication in the Zizania Genus.</title>
        <authorList>
            <person name="Haas M."/>
            <person name="Kono T."/>
            <person name="Macchietto M."/>
            <person name="Millas R."/>
            <person name="McGilp L."/>
            <person name="Shao M."/>
            <person name="Duquette J."/>
            <person name="Hirsch C.N."/>
            <person name="Kimball J."/>
        </authorList>
    </citation>
    <scope>NUCLEOTIDE SEQUENCE</scope>
    <source>
        <tissue evidence="2">Fresh leaf tissue</tissue>
    </source>
</reference>
<dbReference type="AlphaFoldDB" id="A0A8J5UZI6"/>
<protein>
    <submittedName>
        <fullName evidence="2">Uncharacterized protein</fullName>
    </submittedName>
</protein>
<feature type="compositionally biased region" description="Low complexity" evidence="1">
    <location>
        <begin position="204"/>
        <end position="221"/>
    </location>
</feature>
<reference evidence="2" key="2">
    <citation type="submission" date="2021-02" db="EMBL/GenBank/DDBJ databases">
        <authorList>
            <person name="Kimball J.A."/>
            <person name="Haas M.W."/>
            <person name="Macchietto M."/>
            <person name="Kono T."/>
            <person name="Duquette J."/>
            <person name="Shao M."/>
        </authorList>
    </citation>
    <scope>NUCLEOTIDE SEQUENCE</scope>
    <source>
        <tissue evidence="2">Fresh leaf tissue</tissue>
    </source>
</reference>
<evidence type="ECO:0000313" key="2">
    <source>
        <dbReference type="EMBL" id="KAG8051512.1"/>
    </source>
</evidence>
<evidence type="ECO:0000313" key="3">
    <source>
        <dbReference type="Proteomes" id="UP000729402"/>
    </source>
</evidence>
<gene>
    <name evidence="2" type="ORF">GUJ93_ZPchr0001g30456</name>
</gene>
<dbReference type="EMBL" id="JAAALK010000288">
    <property type="protein sequence ID" value="KAG8051512.1"/>
    <property type="molecule type" value="Genomic_DNA"/>
</dbReference>
<keyword evidence="3" id="KW-1185">Reference proteome</keyword>
<feature type="region of interest" description="Disordered" evidence="1">
    <location>
        <begin position="142"/>
        <end position="221"/>
    </location>
</feature>